<name>A0A8C5WDP7_9ANUR</name>
<feature type="region of interest" description="Disordered" evidence="1">
    <location>
        <begin position="94"/>
        <end position="134"/>
    </location>
</feature>
<feature type="region of interest" description="Disordered" evidence="1">
    <location>
        <begin position="1"/>
        <end position="69"/>
    </location>
</feature>
<dbReference type="InterPro" id="IPR026185">
    <property type="entry name" value="EPSTI1"/>
</dbReference>
<gene>
    <name evidence="2" type="primary">EPSTI1</name>
</gene>
<organism evidence="2 3">
    <name type="scientific">Leptobrachium leishanense</name>
    <name type="common">Leishan spiny toad</name>
    <dbReference type="NCBI Taxonomy" id="445787"/>
    <lineage>
        <taxon>Eukaryota</taxon>
        <taxon>Metazoa</taxon>
        <taxon>Chordata</taxon>
        <taxon>Craniata</taxon>
        <taxon>Vertebrata</taxon>
        <taxon>Euteleostomi</taxon>
        <taxon>Amphibia</taxon>
        <taxon>Batrachia</taxon>
        <taxon>Anura</taxon>
        <taxon>Pelobatoidea</taxon>
        <taxon>Megophryidae</taxon>
        <taxon>Leptobrachium</taxon>
    </lineage>
</organism>
<feature type="region of interest" description="Disordered" evidence="1">
    <location>
        <begin position="206"/>
        <end position="245"/>
    </location>
</feature>
<evidence type="ECO:0000313" key="3">
    <source>
        <dbReference type="Proteomes" id="UP000694569"/>
    </source>
</evidence>
<evidence type="ECO:0000256" key="1">
    <source>
        <dbReference type="SAM" id="MobiDB-lite"/>
    </source>
</evidence>
<keyword evidence="3" id="KW-1185">Reference proteome</keyword>
<protein>
    <submittedName>
        <fullName evidence="2">Epithelial stromal interaction 1</fullName>
    </submittedName>
</protein>
<feature type="compositionally biased region" description="Low complexity" evidence="1">
    <location>
        <begin position="100"/>
        <end position="113"/>
    </location>
</feature>
<evidence type="ECO:0000313" key="2">
    <source>
        <dbReference type="Ensembl" id="ENSLLEP00000030648.1"/>
    </source>
</evidence>
<dbReference type="OrthoDB" id="10053624at2759"/>
<dbReference type="PANTHER" id="PTHR22529">
    <property type="entry name" value="EPITHELIAL-STROMAL INTERACTION PROTEIN 1"/>
    <property type="match status" value="1"/>
</dbReference>
<feature type="compositionally biased region" description="Low complexity" evidence="1">
    <location>
        <begin position="49"/>
        <end position="62"/>
    </location>
</feature>
<sequence>MYNSYDQRTGGGRGVNRTGAYQSGNNTNYQNRGNAMMAQDYLPDSNEESTQPPQSVQQPTPQASREPQYMGAYTLIPPNESRRNAIQRSGYVPETEVRQKQQQMQAQAKYQKMLQREEHKKKEKAKEDAKIQRMKDIQRQKAENLKEKQKQQEQTRQIQWQDDRYLRNNAFLDHVSQQYDSYPVYDEHEAHSSVWARRESYRQQQKQEEEMKLQAMKAEQRQKSEMLEFEQRQKEENARQRHHENHKRVNNAFLDRLEQRNTANTSQNKYCGVKNEWN</sequence>
<feature type="compositionally biased region" description="Basic and acidic residues" evidence="1">
    <location>
        <begin position="114"/>
        <end position="134"/>
    </location>
</feature>
<reference evidence="2" key="1">
    <citation type="submission" date="2025-08" db="UniProtKB">
        <authorList>
            <consortium name="Ensembl"/>
        </authorList>
    </citation>
    <scope>IDENTIFICATION</scope>
</reference>
<reference evidence="2" key="2">
    <citation type="submission" date="2025-09" db="UniProtKB">
        <authorList>
            <consortium name="Ensembl"/>
        </authorList>
    </citation>
    <scope>IDENTIFICATION</scope>
</reference>
<feature type="compositionally biased region" description="Basic and acidic residues" evidence="1">
    <location>
        <begin position="206"/>
        <end position="239"/>
    </location>
</feature>
<proteinExistence type="predicted"/>
<dbReference type="AlphaFoldDB" id="A0A8C5WDP7"/>
<dbReference type="GeneTree" id="ENSGT00390000013820"/>
<dbReference type="Proteomes" id="UP000694569">
    <property type="component" value="Unplaced"/>
</dbReference>
<accession>A0A8C5WDP7</accession>
<dbReference type="Ensembl" id="ENSLLET00000031827.1">
    <property type="protein sequence ID" value="ENSLLEP00000030648.1"/>
    <property type="gene ID" value="ENSLLEG00000019302.1"/>
</dbReference>
<feature type="compositionally biased region" description="Polar residues" evidence="1">
    <location>
        <begin position="20"/>
        <end position="33"/>
    </location>
</feature>
<dbReference type="PANTHER" id="PTHR22529:SF1">
    <property type="entry name" value="EPITHELIAL-STROMAL INTERACTION PROTEIN 1"/>
    <property type="match status" value="1"/>
</dbReference>